<keyword evidence="3" id="KW-0479">Metal-binding</keyword>
<comment type="caution">
    <text evidence="8">The sequence shown here is derived from an EMBL/GenBank/DDBJ whole genome shotgun (WGS) entry which is preliminary data.</text>
</comment>
<protein>
    <recommendedName>
        <fullName evidence="7">TauD/TfdA-like domain-containing protein</fullName>
    </recommendedName>
</protein>
<keyword evidence="4" id="KW-0223">Dioxygenase</keyword>
<dbReference type="SUPFAM" id="SSF51197">
    <property type="entry name" value="Clavaminate synthase-like"/>
    <property type="match status" value="1"/>
</dbReference>
<dbReference type="Pfam" id="PF02668">
    <property type="entry name" value="TauD"/>
    <property type="match status" value="1"/>
</dbReference>
<dbReference type="InterPro" id="IPR003819">
    <property type="entry name" value="TauD/TfdA-like"/>
</dbReference>
<keyword evidence="6" id="KW-0408">Iron</keyword>
<comment type="similarity">
    <text evidence="2">Belongs to the TfdA dioxygenase family.</text>
</comment>
<evidence type="ECO:0000256" key="1">
    <source>
        <dbReference type="ARBA" id="ARBA00001954"/>
    </source>
</evidence>
<evidence type="ECO:0000256" key="5">
    <source>
        <dbReference type="ARBA" id="ARBA00023002"/>
    </source>
</evidence>
<sequence>MPQSTSSGITVHPLPVRADARYNIGIQLCGADLECLSPSDEDVIKHALYEHQIIIFKNQSTLTPAAQYAVTRLFDPAATSYGHGKNLDAKRSILHPDLKTIPHQPQVQVIGNGLLSDYEGLKNVILNHPHHKTFHAVPIPEENDRDSTHFYRWHIDAALYHLEPPMVTSLLAVKIPKAGCQTLRYDDGTGDELSVPRGSTVFVSGETMYDILSESDQKFARETKVVYAPHPYIWMSAARSRSTGLGIVSEGLELSHEQLPPIEQDKIKILPMCWKNPVTGKLALQIHPSAVQKLIMKDGTVMDDLKEVRDIVYRLQRPGIKPELVYAIDWEEGDFVIFNNRAVLHSVTGSFLPHEIRIFRQCNMAASKPVQGPQEMHK</sequence>
<evidence type="ECO:0000256" key="6">
    <source>
        <dbReference type="ARBA" id="ARBA00023004"/>
    </source>
</evidence>
<evidence type="ECO:0000259" key="7">
    <source>
        <dbReference type="Pfam" id="PF02668"/>
    </source>
</evidence>
<keyword evidence="9" id="KW-1185">Reference proteome</keyword>
<evidence type="ECO:0000313" key="8">
    <source>
        <dbReference type="EMBL" id="KAK3217251.1"/>
    </source>
</evidence>
<name>A0AAN6RMX5_9PLEO</name>
<accession>A0AAN6RMX5</accession>
<dbReference type="AlphaFoldDB" id="A0AAN6RMX5"/>
<dbReference type="Gene3D" id="3.60.130.10">
    <property type="entry name" value="Clavaminate synthase-like"/>
    <property type="match status" value="1"/>
</dbReference>
<gene>
    <name evidence="8" type="ORF">GRF29_1g2468402</name>
</gene>
<comment type="cofactor">
    <cofactor evidence="1">
        <name>Fe(2+)</name>
        <dbReference type="ChEBI" id="CHEBI:29033"/>
    </cofactor>
</comment>
<evidence type="ECO:0000256" key="4">
    <source>
        <dbReference type="ARBA" id="ARBA00022964"/>
    </source>
</evidence>
<evidence type="ECO:0000313" key="9">
    <source>
        <dbReference type="Proteomes" id="UP001280581"/>
    </source>
</evidence>
<evidence type="ECO:0000256" key="3">
    <source>
        <dbReference type="ARBA" id="ARBA00022723"/>
    </source>
</evidence>
<reference evidence="8 9" key="1">
    <citation type="submission" date="2021-02" db="EMBL/GenBank/DDBJ databases">
        <title>Genome assembly of Pseudopithomyces chartarum.</title>
        <authorList>
            <person name="Jauregui R."/>
            <person name="Singh J."/>
            <person name="Voisey C."/>
        </authorList>
    </citation>
    <scope>NUCLEOTIDE SEQUENCE [LARGE SCALE GENOMIC DNA]</scope>
    <source>
        <strain evidence="8 9">AGR01</strain>
    </source>
</reference>
<dbReference type="InterPro" id="IPR051178">
    <property type="entry name" value="TfdA_dioxygenase"/>
</dbReference>
<dbReference type="PANTHER" id="PTHR43779">
    <property type="entry name" value="DIOXYGENASE RV0097-RELATED"/>
    <property type="match status" value="1"/>
</dbReference>
<dbReference type="Proteomes" id="UP001280581">
    <property type="component" value="Unassembled WGS sequence"/>
</dbReference>
<evidence type="ECO:0000256" key="2">
    <source>
        <dbReference type="ARBA" id="ARBA00005896"/>
    </source>
</evidence>
<organism evidence="8 9">
    <name type="scientific">Pseudopithomyces chartarum</name>
    <dbReference type="NCBI Taxonomy" id="1892770"/>
    <lineage>
        <taxon>Eukaryota</taxon>
        <taxon>Fungi</taxon>
        <taxon>Dikarya</taxon>
        <taxon>Ascomycota</taxon>
        <taxon>Pezizomycotina</taxon>
        <taxon>Dothideomycetes</taxon>
        <taxon>Pleosporomycetidae</taxon>
        <taxon>Pleosporales</taxon>
        <taxon>Massarineae</taxon>
        <taxon>Didymosphaeriaceae</taxon>
        <taxon>Pseudopithomyces</taxon>
    </lineage>
</organism>
<dbReference type="GO" id="GO:0051213">
    <property type="term" value="F:dioxygenase activity"/>
    <property type="evidence" value="ECO:0007669"/>
    <property type="project" value="UniProtKB-KW"/>
</dbReference>
<dbReference type="PANTHER" id="PTHR43779:SF2">
    <property type="entry name" value="ALPHA-KETOGLUTARATE-DEPENDENT XANTHINE DIOXYGENASE XAN1"/>
    <property type="match status" value="1"/>
</dbReference>
<feature type="domain" description="TauD/TfdA-like" evidence="7">
    <location>
        <begin position="31"/>
        <end position="362"/>
    </location>
</feature>
<keyword evidence="5" id="KW-0560">Oxidoreductase</keyword>
<proteinExistence type="inferred from homology"/>
<dbReference type="InterPro" id="IPR042098">
    <property type="entry name" value="TauD-like_sf"/>
</dbReference>
<dbReference type="GO" id="GO:0046872">
    <property type="term" value="F:metal ion binding"/>
    <property type="evidence" value="ECO:0007669"/>
    <property type="project" value="UniProtKB-KW"/>
</dbReference>
<dbReference type="EMBL" id="WVTA01000001">
    <property type="protein sequence ID" value="KAK3217251.1"/>
    <property type="molecule type" value="Genomic_DNA"/>
</dbReference>